<comment type="subcellular location">
    <subcellularLocation>
        <location evidence="1">Cell membrane</location>
        <topology evidence="1">Multi-pass membrane protein</topology>
    </subcellularLocation>
</comment>
<feature type="transmembrane region" description="Helical" evidence="12">
    <location>
        <begin position="148"/>
        <end position="168"/>
    </location>
</feature>
<evidence type="ECO:0000256" key="12">
    <source>
        <dbReference type="SAM" id="Phobius"/>
    </source>
</evidence>
<keyword evidence="15" id="KW-1185">Reference proteome</keyword>
<keyword evidence="8" id="KW-1015">Disulfide bond</keyword>
<dbReference type="Gene3D" id="1.20.1070.10">
    <property type="entry name" value="Rhodopsin 7-helix transmembrane proteins"/>
    <property type="match status" value="1"/>
</dbReference>
<evidence type="ECO:0000313" key="14">
    <source>
        <dbReference type="EMBL" id="CAH2068236.1"/>
    </source>
</evidence>
<evidence type="ECO:0000256" key="3">
    <source>
        <dbReference type="ARBA" id="ARBA00022475"/>
    </source>
</evidence>
<gene>
    <name evidence="14" type="ORF">IPOD504_LOCUS14151</name>
</gene>
<evidence type="ECO:0000256" key="2">
    <source>
        <dbReference type="ARBA" id="ARBA00010663"/>
    </source>
</evidence>
<dbReference type="PANTHER" id="PTHR24248">
    <property type="entry name" value="ADRENERGIC RECEPTOR-RELATED G-PROTEIN COUPLED RECEPTOR"/>
    <property type="match status" value="1"/>
</dbReference>
<keyword evidence="3" id="KW-1003">Cell membrane</keyword>
<feature type="transmembrane region" description="Helical" evidence="12">
    <location>
        <begin position="33"/>
        <end position="59"/>
    </location>
</feature>
<evidence type="ECO:0000256" key="8">
    <source>
        <dbReference type="ARBA" id="ARBA00023157"/>
    </source>
</evidence>
<dbReference type="EMBL" id="OW152817">
    <property type="protein sequence ID" value="CAH2068236.1"/>
    <property type="molecule type" value="Genomic_DNA"/>
</dbReference>
<dbReference type="PROSITE" id="PS00237">
    <property type="entry name" value="G_PROTEIN_RECEP_F1_1"/>
    <property type="match status" value="1"/>
</dbReference>
<dbReference type="PANTHER" id="PTHR24248:SF199">
    <property type="entry name" value="IP13425P-RELATED"/>
    <property type="match status" value="1"/>
</dbReference>
<keyword evidence="4 11" id="KW-0812">Transmembrane</keyword>
<protein>
    <recommendedName>
        <fullName evidence="13">G-protein coupled receptors family 1 profile domain-containing protein</fullName>
    </recommendedName>
</protein>
<feature type="non-terminal residue" evidence="14">
    <location>
        <position position="1"/>
    </location>
</feature>
<evidence type="ECO:0000256" key="6">
    <source>
        <dbReference type="ARBA" id="ARBA00023040"/>
    </source>
</evidence>
<keyword evidence="10 11" id="KW-0807">Transducer</keyword>
<proteinExistence type="inferred from homology"/>
<keyword evidence="5 12" id="KW-1133">Transmembrane helix</keyword>
<evidence type="ECO:0000256" key="9">
    <source>
        <dbReference type="ARBA" id="ARBA00023170"/>
    </source>
</evidence>
<keyword evidence="6 11" id="KW-0297">G-protein coupled receptor</keyword>
<evidence type="ECO:0000256" key="10">
    <source>
        <dbReference type="ARBA" id="ARBA00023224"/>
    </source>
</evidence>
<accession>A0ABN8IZ23</accession>
<evidence type="ECO:0000256" key="4">
    <source>
        <dbReference type="ARBA" id="ARBA00022692"/>
    </source>
</evidence>
<feature type="transmembrane region" description="Helical" evidence="12">
    <location>
        <begin position="109"/>
        <end position="127"/>
    </location>
</feature>
<dbReference type="PRINTS" id="PR00237">
    <property type="entry name" value="GPCRRHODOPSN"/>
</dbReference>
<evidence type="ECO:0000259" key="13">
    <source>
        <dbReference type="PROSITE" id="PS50262"/>
    </source>
</evidence>
<feature type="domain" description="G-protein coupled receptors family 1 profile" evidence="13">
    <location>
        <begin position="51"/>
        <end position="243"/>
    </location>
</feature>
<keyword evidence="9 11" id="KW-0675">Receptor</keyword>
<dbReference type="InterPro" id="IPR017452">
    <property type="entry name" value="GPCR_Rhodpsn_7TM"/>
</dbReference>
<evidence type="ECO:0000256" key="11">
    <source>
        <dbReference type="RuleBase" id="RU000688"/>
    </source>
</evidence>
<name>A0ABN8IZ23_9NEOP</name>
<feature type="transmembrane region" description="Helical" evidence="12">
    <location>
        <begin position="71"/>
        <end position="89"/>
    </location>
</feature>
<dbReference type="InterPro" id="IPR000276">
    <property type="entry name" value="GPCR_Rhodpsn"/>
</dbReference>
<comment type="similarity">
    <text evidence="2 11">Belongs to the G-protein coupled receptor 1 family.</text>
</comment>
<evidence type="ECO:0000256" key="7">
    <source>
        <dbReference type="ARBA" id="ARBA00023136"/>
    </source>
</evidence>
<evidence type="ECO:0000256" key="5">
    <source>
        <dbReference type="ARBA" id="ARBA00022989"/>
    </source>
</evidence>
<dbReference type="Proteomes" id="UP000837857">
    <property type="component" value="Chromosome 5"/>
</dbReference>
<evidence type="ECO:0000256" key="1">
    <source>
        <dbReference type="ARBA" id="ARBA00004651"/>
    </source>
</evidence>
<keyword evidence="7 12" id="KW-0472">Membrane</keyword>
<sequence>MMCAIVGLISVFIRTLFDWKVGALSTRGDVTVWWCATAAAMVLVTVTTVVGNVVVMAALWRVRRAPSHYPLTSLVAADLLVGLTVLPIATGRELFVFHLDWSLCSFWSTMDVLCCTASILSLCVLGWERWCAITAPLARDRRARRARLLSLLVWPTATLVALPTVFVPSPYHHKPEELAKACTVNTNIGYVFFSVALSFYVPAAVMVGLYTCIVRALATAPPIRAHRGRTPAPEVGHTVSNLL</sequence>
<evidence type="ECO:0000313" key="15">
    <source>
        <dbReference type="Proteomes" id="UP000837857"/>
    </source>
</evidence>
<dbReference type="PROSITE" id="PS50262">
    <property type="entry name" value="G_PROTEIN_RECEP_F1_2"/>
    <property type="match status" value="1"/>
</dbReference>
<dbReference type="Pfam" id="PF00001">
    <property type="entry name" value="7tm_1"/>
    <property type="match status" value="1"/>
</dbReference>
<reference evidence="14" key="1">
    <citation type="submission" date="2022-03" db="EMBL/GenBank/DDBJ databases">
        <authorList>
            <person name="Martin H S."/>
        </authorList>
    </citation>
    <scope>NUCLEOTIDE SEQUENCE</scope>
</reference>
<dbReference type="SUPFAM" id="SSF81321">
    <property type="entry name" value="Family A G protein-coupled receptor-like"/>
    <property type="match status" value="1"/>
</dbReference>
<organism evidence="14 15">
    <name type="scientific">Iphiclides podalirius</name>
    <name type="common">scarce swallowtail</name>
    <dbReference type="NCBI Taxonomy" id="110791"/>
    <lineage>
        <taxon>Eukaryota</taxon>
        <taxon>Metazoa</taxon>
        <taxon>Ecdysozoa</taxon>
        <taxon>Arthropoda</taxon>
        <taxon>Hexapoda</taxon>
        <taxon>Insecta</taxon>
        <taxon>Pterygota</taxon>
        <taxon>Neoptera</taxon>
        <taxon>Endopterygota</taxon>
        <taxon>Lepidoptera</taxon>
        <taxon>Glossata</taxon>
        <taxon>Ditrysia</taxon>
        <taxon>Papilionoidea</taxon>
        <taxon>Papilionidae</taxon>
        <taxon>Papilioninae</taxon>
        <taxon>Iphiclides</taxon>
    </lineage>
</organism>
<feature type="transmembrane region" description="Helical" evidence="12">
    <location>
        <begin position="188"/>
        <end position="218"/>
    </location>
</feature>